<evidence type="ECO:0000313" key="2">
    <source>
        <dbReference type="Proteomes" id="UP000295278"/>
    </source>
</evidence>
<dbReference type="Proteomes" id="UP000295278">
    <property type="component" value="Unassembled WGS sequence"/>
</dbReference>
<proteinExistence type="predicted"/>
<dbReference type="RefSeq" id="WP_131910860.1">
    <property type="nucleotide sequence ID" value="NZ_SMFM01000014.1"/>
</dbReference>
<name>A0A4R5AMC1_9FLAO</name>
<dbReference type="Pfam" id="PF18950">
    <property type="entry name" value="DUF5694"/>
    <property type="match status" value="1"/>
</dbReference>
<dbReference type="AlphaFoldDB" id="A0A4R5AMC1"/>
<dbReference type="PROSITE" id="PS51257">
    <property type="entry name" value="PROKAR_LIPOPROTEIN"/>
    <property type="match status" value="1"/>
</dbReference>
<protein>
    <submittedName>
        <fullName evidence="1">Uncharacterized protein</fullName>
    </submittedName>
</protein>
<evidence type="ECO:0000313" key="1">
    <source>
        <dbReference type="EMBL" id="TDD73783.1"/>
    </source>
</evidence>
<sequence>MKKLILFGSIFLIYSCNNVKSVVKNTKYNQANLFAVNSNDVDKIKILNFGTFHMGETNDANKTEFDENDNKNKLEINEIAKKLALFQPTVIIVEMPPEYDIKLQAEYQSYLLNPKMKFKNPSEIELLAYELGRISGVKRIYGIDHKMSYNYNIGAEMINSIDSLWHNKYYKNPMKYYPEIDIDQKNLNLLEKLKITNNNLYLDFMIEVNAEMLSHVGSDNAFEGADEATKYYQRNMRMYSNLNRLNLTSADRVFILMGASHTAYLRDFISRSPKYKMVNTFSYLK</sequence>
<dbReference type="InterPro" id="IPR043749">
    <property type="entry name" value="DUF5694"/>
</dbReference>
<reference evidence="1 2" key="1">
    <citation type="submission" date="2019-03" db="EMBL/GenBank/DDBJ databases">
        <title>Flavobacterium AT-3-2 sp. nov., isolated from arctic soil.</title>
        <authorList>
            <person name="Chaudhary D.K."/>
        </authorList>
    </citation>
    <scope>NUCLEOTIDE SEQUENCE [LARGE SCALE GENOMIC DNA]</scope>
    <source>
        <strain evidence="1 2">AT-3-2</strain>
    </source>
</reference>
<gene>
    <name evidence="1" type="ORF">E0F89_16740</name>
</gene>
<dbReference type="OrthoDB" id="7055505at2"/>
<accession>A0A4R5AMC1</accession>
<dbReference type="EMBL" id="SMFM01000014">
    <property type="protein sequence ID" value="TDD73783.1"/>
    <property type="molecule type" value="Genomic_DNA"/>
</dbReference>
<keyword evidence="2" id="KW-1185">Reference proteome</keyword>
<organism evidence="1 2">
    <name type="scientific">Flavobacterium caseinilyticum</name>
    <dbReference type="NCBI Taxonomy" id="2541732"/>
    <lineage>
        <taxon>Bacteria</taxon>
        <taxon>Pseudomonadati</taxon>
        <taxon>Bacteroidota</taxon>
        <taxon>Flavobacteriia</taxon>
        <taxon>Flavobacteriales</taxon>
        <taxon>Flavobacteriaceae</taxon>
        <taxon>Flavobacterium</taxon>
    </lineage>
</organism>
<comment type="caution">
    <text evidence="1">The sequence shown here is derived from an EMBL/GenBank/DDBJ whole genome shotgun (WGS) entry which is preliminary data.</text>
</comment>